<evidence type="ECO:0000313" key="10">
    <source>
        <dbReference type="EMBL" id="PJE50670.1"/>
    </source>
</evidence>
<gene>
    <name evidence="10" type="ORF">COV29_02960</name>
</gene>
<dbReference type="GO" id="GO:0050660">
    <property type="term" value="F:flavin adenine dinucleotide binding"/>
    <property type="evidence" value="ECO:0007669"/>
    <property type="project" value="InterPro"/>
</dbReference>
<dbReference type="SUPFAM" id="SSF47203">
    <property type="entry name" value="Acyl-CoA dehydrogenase C-terminal domain-like"/>
    <property type="match status" value="1"/>
</dbReference>
<feature type="domain" description="Acyl-CoA dehydrogenase/oxidase C-terminal" evidence="7">
    <location>
        <begin position="243"/>
        <end position="387"/>
    </location>
</feature>
<evidence type="ECO:0008006" key="12">
    <source>
        <dbReference type="Google" id="ProtNLM"/>
    </source>
</evidence>
<dbReference type="Gene3D" id="2.40.110.10">
    <property type="entry name" value="Butyryl-CoA Dehydrogenase, subunit A, domain 2"/>
    <property type="match status" value="1"/>
</dbReference>
<evidence type="ECO:0000259" key="9">
    <source>
        <dbReference type="Pfam" id="PF02771"/>
    </source>
</evidence>
<accession>A0A2J0Q6U3</accession>
<dbReference type="FunFam" id="1.20.140.10:FF:000001">
    <property type="entry name" value="Acyl-CoA dehydrogenase"/>
    <property type="match status" value="1"/>
</dbReference>
<evidence type="ECO:0000256" key="2">
    <source>
        <dbReference type="ARBA" id="ARBA00009347"/>
    </source>
</evidence>
<keyword evidence="3 6" id="KW-0285">Flavoprotein</keyword>
<evidence type="ECO:0000313" key="11">
    <source>
        <dbReference type="Proteomes" id="UP000228496"/>
    </source>
</evidence>
<feature type="domain" description="Acyl-CoA dehydrogenase/oxidase N-terminal" evidence="9">
    <location>
        <begin position="13"/>
        <end position="131"/>
    </location>
</feature>
<reference evidence="10 11" key="1">
    <citation type="submission" date="2017-09" db="EMBL/GenBank/DDBJ databases">
        <title>Depth-based differentiation of microbial function through sediment-hosted aquifers and enrichment of novel symbionts in the deep terrestrial subsurface.</title>
        <authorList>
            <person name="Probst A.J."/>
            <person name="Ladd B."/>
            <person name="Jarett J.K."/>
            <person name="Geller-Mcgrath D.E."/>
            <person name="Sieber C.M."/>
            <person name="Emerson J.B."/>
            <person name="Anantharaman K."/>
            <person name="Thomas B.C."/>
            <person name="Malmstrom R."/>
            <person name="Stieglmeier M."/>
            <person name="Klingl A."/>
            <person name="Woyke T."/>
            <person name="Ryan C.M."/>
            <person name="Banfield J.F."/>
        </authorList>
    </citation>
    <scope>NUCLEOTIDE SEQUENCE [LARGE SCALE GENOMIC DNA]</scope>
    <source>
        <strain evidence="10">CG10_big_fil_rev_8_21_14_0_10_36_16</strain>
    </source>
</reference>
<keyword evidence="4 6" id="KW-0274">FAD</keyword>
<dbReference type="PANTHER" id="PTHR43884">
    <property type="entry name" value="ACYL-COA DEHYDROGENASE"/>
    <property type="match status" value="1"/>
</dbReference>
<dbReference type="InterPro" id="IPR009100">
    <property type="entry name" value="AcylCoA_DH/oxidase_NM_dom_sf"/>
</dbReference>
<protein>
    <recommendedName>
        <fullName evidence="12">Acyl-CoA dehydrogenase</fullName>
    </recommendedName>
</protein>
<dbReference type="GO" id="GO:0003995">
    <property type="term" value="F:acyl-CoA dehydrogenase activity"/>
    <property type="evidence" value="ECO:0007669"/>
    <property type="project" value="TreeGrafter"/>
</dbReference>
<evidence type="ECO:0000256" key="1">
    <source>
        <dbReference type="ARBA" id="ARBA00001974"/>
    </source>
</evidence>
<proteinExistence type="inferred from homology"/>
<comment type="caution">
    <text evidence="10">The sequence shown here is derived from an EMBL/GenBank/DDBJ whole genome shotgun (WGS) entry which is preliminary data.</text>
</comment>
<dbReference type="Gene3D" id="1.10.540.10">
    <property type="entry name" value="Acyl-CoA dehydrogenase/oxidase, N-terminal domain"/>
    <property type="match status" value="1"/>
</dbReference>
<dbReference type="InterPro" id="IPR006091">
    <property type="entry name" value="Acyl-CoA_Oxase/DH_mid-dom"/>
</dbReference>
<dbReference type="InterPro" id="IPR009075">
    <property type="entry name" value="AcylCo_DH/oxidase_C"/>
</dbReference>
<sequence>MLTSNALNPVWETEDYLMLRKSVKDFCRDEVLNAKREGKPLVQWMDENEETPEELWQKLAGLGVFGVSLPEQYGGFEMGKIGACIVSDELGYVDPAFALAVGAHMSLASEAIALFGNDEQKERYLSDLVSAKKIGALASTEQGVGSDVASMSTMAEKVDGGWVVNGNKQFITNAEIADVMVIIAQTQKGGGNKTMAMFILDLPSDGIKGMVREEKMGLHASLTNSFAIEDVFIPDNNLMGEVGGGFKMLMNVFNRSRITLAGCCVGMMRRAIDEAWNYTWDRRVFGKRILEFPTTHEKLAEMEVLKTLVESMTFDAAWRVDRGLDVKKFGAIAKYAGSEMAFKCIDSALQLHGGQGYMKSYAVEKLFRDVRAWRIFEGTSLIQLFTVFRSDLKTRLGM</sequence>
<dbReference type="Pfam" id="PF02771">
    <property type="entry name" value="Acyl-CoA_dh_N"/>
    <property type="match status" value="1"/>
</dbReference>
<dbReference type="Pfam" id="PF00441">
    <property type="entry name" value="Acyl-CoA_dh_1"/>
    <property type="match status" value="1"/>
</dbReference>
<dbReference type="PIRSF" id="PIRSF016578">
    <property type="entry name" value="HsaA"/>
    <property type="match status" value="1"/>
</dbReference>
<evidence type="ECO:0000256" key="3">
    <source>
        <dbReference type="ARBA" id="ARBA00022630"/>
    </source>
</evidence>
<dbReference type="InterPro" id="IPR036250">
    <property type="entry name" value="AcylCo_DH-like_C"/>
</dbReference>
<evidence type="ECO:0000256" key="5">
    <source>
        <dbReference type="ARBA" id="ARBA00023002"/>
    </source>
</evidence>
<organism evidence="10 11">
    <name type="scientific">Candidatus Yanofskybacteria bacterium CG10_big_fil_rev_8_21_14_0_10_36_16</name>
    <dbReference type="NCBI Taxonomy" id="1975096"/>
    <lineage>
        <taxon>Bacteria</taxon>
        <taxon>Candidatus Yanofskyibacteriota</taxon>
    </lineage>
</organism>
<dbReference type="InterPro" id="IPR013786">
    <property type="entry name" value="AcylCoA_DH/ox_N"/>
</dbReference>
<name>A0A2J0Q6U3_9BACT</name>
<dbReference type="AlphaFoldDB" id="A0A2J0Q6U3"/>
<evidence type="ECO:0000256" key="6">
    <source>
        <dbReference type="RuleBase" id="RU362125"/>
    </source>
</evidence>
<evidence type="ECO:0000259" key="8">
    <source>
        <dbReference type="Pfam" id="PF02770"/>
    </source>
</evidence>
<dbReference type="Proteomes" id="UP000228496">
    <property type="component" value="Unassembled WGS sequence"/>
</dbReference>
<feature type="domain" description="Acyl-CoA oxidase/dehydrogenase middle" evidence="8">
    <location>
        <begin position="136"/>
        <end position="231"/>
    </location>
</feature>
<evidence type="ECO:0000259" key="7">
    <source>
        <dbReference type="Pfam" id="PF00441"/>
    </source>
</evidence>
<dbReference type="InterPro" id="IPR037069">
    <property type="entry name" value="AcylCoA_DH/ox_N_sf"/>
</dbReference>
<dbReference type="FunFam" id="1.10.540.10:FF:000026">
    <property type="entry name" value="Acyl-CoA dehydrogenase medium chain"/>
    <property type="match status" value="1"/>
</dbReference>
<dbReference type="EMBL" id="PCXQ01000005">
    <property type="protein sequence ID" value="PJE50670.1"/>
    <property type="molecule type" value="Genomic_DNA"/>
</dbReference>
<comment type="cofactor">
    <cofactor evidence="1 6">
        <name>FAD</name>
        <dbReference type="ChEBI" id="CHEBI:57692"/>
    </cofactor>
</comment>
<dbReference type="PANTHER" id="PTHR43884:SF12">
    <property type="entry name" value="ISOVALERYL-COA DEHYDROGENASE, MITOCHONDRIAL-RELATED"/>
    <property type="match status" value="1"/>
</dbReference>
<comment type="similarity">
    <text evidence="2 6">Belongs to the acyl-CoA dehydrogenase family.</text>
</comment>
<dbReference type="InterPro" id="IPR046373">
    <property type="entry name" value="Acyl-CoA_Oxase/DH_mid-dom_sf"/>
</dbReference>
<keyword evidence="5 6" id="KW-0560">Oxidoreductase</keyword>
<dbReference type="SUPFAM" id="SSF56645">
    <property type="entry name" value="Acyl-CoA dehydrogenase NM domain-like"/>
    <property type="match status" value="1"/>
</dbReference>
<evidence type="ECO:0000256" key="4">
    <source>
        <dbReference type="ARBA" id="ARBA00022827"/>
    </source>
</evidence>
<dbReference type="Pfam" id="PF02770">
    <property type="entry name" value="Acyl-CoA_dh_M"/>
    <property type="match status" value="1"/>
</dbReference>
<dbReference type="Gene3D" id="1.20.140.10">
    <property type="entry name" value="Butyryl-CoA Dehydrogenase, subunit A, domain 3"/>
    <property type="match status" value="1"/>
</dbReference>